<dbReference type="InterPro" id="IPR007197">
    <property type="entry name" value="rSAM"/>
</dbReference>
<dbReference type="SFLD" id="SFLDG01082">
    <property type="entry name" value="B12-binding_domain_containing"/>
    <property type="match status" value="1"/>
</dbReference>
<dbReference type="PANTHER" id="PTHR43409">
    <property type="entry name" value="ANAEROBIC MAGNESIUM-PROTOPORPHYRIN IX MONOMETHYL ESTER CYCLASE-RELATED"/>
    <property type="match status" value="1"/>
</dbReference>
<evidence type="ECO:0000313" key="8">
    <source>
        <dbReference type="Proteomes" id="UP000176424"/>
    </source>
</evidence>
<sequence length="466" mass="52202">MGNAYFEQINPFDTVQRALRDGSFHGVPHLGIGILYSELVQEGYKPSIAALSKKGTEALERHRGLVLISAIDRGVDDALEIIRANPDLGGRVVIGGQGITPIANRLAGEYPNIAVYSGRADFDVQRLTTDYDNGTLAGLYCNQNKVNLGGYCAHPSLDEQATYRVHPIFNRSLIKPIEMTSGCSQNCEFCPIAGERISKKDMATVIKEIEMMKLRPSDILLFVDHNLFNLNKRELNNLFDYLNSRKIKWAGEGTIAQIADDEQLLEKMGKHCVSFLAGLEDLDANYAGSPAKTRLVDNFDKILQQIRRYKIPISWSMVMGLDTHDEETFLRMAEFIDEHKLNVNLHIIQPRSGSKFQQQLIEEGRMTETDSRARDRCHLVYKPTLMSREKALAGCMWLKQHVGLTAVERWVANAANMGILKSSTLAGIELLADGLSGMRMAKLYSELAKEVTWFEQKYRSRTGVGA</sequence>
<dbReference type="InterPro" id="IPR006638">
    <property type="entry name" value="Elp3/MiaA/NifB-like_rSAM"/>
</dbReference>
<evidence type="ECO:0000256" key="4">
    <source>
        <dbReference type="ARBA" id="ARBA00023004"/>
    </source>
</evidence>
<evidence type="ECO:0000313" key="7">
    <source>
        <dbReference type="EMBL" id="OGD09678.1"/>
    </source>
</evidence>
<dbReference type="GO" id="GO:0005829">
    <property type="term" value="C:cytosol"/>
    <property type="evidence" value="ECO:0007669"/>
    <property type="project" value="TreeGrafter"/>
</dbReference>
<dbReference type="InterPro" id="IPR058240">
    <property type="entry name" value="rSAM_sf"/>
</dbReference>
<proteinExistence type="predicted"/>
<dbReference type="Gene3D" id="3.80.30.20">
    <property type="entry name" value="tm_1862 like domain"/>
    <property type="match status" value="1"/>
</dbReference>
<evidence type="ECO:0000256" key="5">
    <source>
        <dbReference type="ARBA" id="ARBA00023014"/>
    </source>
</evidence>
<feature type="domain" description="Radical SAM core" evidence="6">
    <location>
        <begin position="169"/>
        <end position="389"/>
    </location>
</feature>
<keyword evidence="5" id="KW-0411">Iron-sulfur</keyword>
<dbReference type="EMBL" id="MEXR01000027">
    <property type="protein sequence ID" value="OGD09678.1"/>
    <property type="molecule type" value="Genomic_DNA"/>
</dbReference>
<dbReference type="SUPFAM" id="SSF102114">
    <property type="entry name" value="Radical SAM enzymes"/>
    <property type="match status" value="1"/>
</dbReference>
<keyword evidence="4" id="KW-0408">Iron</keyword>
<dbReference type="GO" id="GO:0046872">
    <property type="term" value="F:metal ion binding"/>
    <property type="evidence" value="ECO:0007669"/>
    <property type="project" value="UniProtKB-KW"/>
</dbReference>
<keyword evidence="2" id="KW-0949">S-adenosyl-L-methionine</keyword>
<dbReference type="GO" id="GO:0051536">
    <property type="term" value="F:iron-sulfur cluster binding"/>
    <property type="evidence" value="ECO:0007669"/>
    <property type="project" value="UniProtKB-KW"/>
</dbReference>
<dbReference type="AlphaFoldDB" id="A0A1F4ZUB6"/>
<evidence type="ECO:0000259" key="6">
    <source>
        <dbReference type="PROSITE" id="PS51918"/>
    </source>
</evidence>
<organism evidence="7 8">
    <name type="scientific">Candidatus Amesbacteria bacterium RIFOXYB1_FULL_44_23</name>
    <dbReference type="NCBI Taxonomy" id="1797263"/>
    <lineage>
        <taxon>Bacteria</taxon>
        <taxon>Candidatus Amesiibacteriota</taxon>
    </lineage>
</organism>
<dbReference type="GO" id="GO:0003824">
    <property type="term" value="F:catalytic activity"/>
    <property type="evidence" value="ECO:0007669"/>
    <property type="project" value="InterPro"/>
</dbReference>
<dbReference type="InterPro" id="IPR051198">
    <property type="entry name" value="BchE-like"/>
</dbReference>
<gene>
    <name evidence="7" type="ORF">A2397_03250</name>
</gene>
<name>A0A1F4ZUB6_9BACT</name>
<evidence type="ECO:0000256" key="2">
    <source>
        <dbReference type="ARBA" id="ARBA00022691"/>
    </source>
</evidence>
<accession>A0A1F4ZUB6</accession>
<dbReference type="InterPro" id="IPR023404">
    <property type="entry name" value="rSAM_horseshoe"/>
</dbReference>
<evidence type="ECO:0000256" key="3">
    <source>
        <dbReference type="ARBA" id="ARBA00022723"/>
    </source>
</evidence>
<dbReference type="Pfam" id="PF04055">
    <property type="entry name" value="Radical_SAM"/>
    <property type="match status" value="1"/>
</dbReference>
<dbReference type="Proteomes" id="UP000176424">
    <property type="component" value="Unassembled WGS sequence"/>
</dbReference>
<dbReference type="STRING" id="1797263.A2397_03250"/>
<dbReference type="SMART" id="SM00729">
    <property type="entry name" value="Elp3"/>
    <property type="match status" value="1"/>
</dbReference>
<reference evidence="7 8" key="1">
    <citation type="journal article" date="2016" name="Nat. Commun.">
        <title>Thousands of microbial genomes shed light on interconnected biogeochemical processes in an aquifer system.</title>
        <authorList>
            <person name="Anantharaman K."/>
            <person name="Brown C.T."/>
            <person name="Hug L.A."/>
            <person name="Sharon I."/>
            <person name="Castelle C.J."/>
            <person name="Probst A.J."/>
            <person name="Thomas B.C."/>
            <person name="Singh A."/>
            <person name="Wilkins M.J."/>
            <person name="Karaoz U."/>
            <person name="Brodie E.L."/>
            <person name="Williams K.H."/>
            <person name="Hubbard S.S."/>
            <person name="Banfield J.F."/>
        </authorList>
    </citation>
    <scope>NUCLEOTIDE SEQUENCE [LARGE SCALE GENOMIC DNA]</scope>
</reference>
<keyword evidence="3" id="KW-0479">Metal-binding</keyword>
<protein>
    <recommendedName>
        <fullName evidence="6">Radical SAM core domain-containing protein</fullName>
    </recommendedName>
</protein>
<dbReference type="PROSITE" id="PS51918">
    <property type="entry name" value="RADICAL_SAM"/>
    <property type="match status" value="1"/>
</dbReference>
<comment type="caution">
    <text evidence="7">The sequence shown here is derived from an EMBL/GenBank/DDBJ whole genome shotgun (WGS) entry which is preliminary data.</text>
</comment>
<evidence type="ECO:0000256" key="1">
    <source>
        <dbReference type="ARBA" id="ARBA00001966"/>
    </source>
</evidence>
<comment type="cofactor">
    <cofactor evidence="1">
        <name>[4Fe-4S] cluster</name>
        <dbReference type="ChEBI" id="CHEBI:49883"/>
    </cofactor>
</comment>
<dbReference type="SFLD" id="SFLDS00029">
    <property type="entry name" value="Radical_SAM"/>
    <property type="match status" value="1"/>
</dbReference>
<dbReference type="PANTHER" id="PTHR43409:SF7">
    <property type="entry name" value="BLL1977 PROTEIN"/>
    <property type="match status" value="1"/>
</dbReference>